<name>A0ABQ5CKI9_9ASTR</name>
<feature type="compositionally biased region" description="Polar residues" evidence="1">
    <location>
        <begin position="10"/>
        <end position="20"/>
    </location>
</feature>
<accession>A0ABQ5CKI9</accession>
<dbReference type="EMBL" id="BQNB010014365">
    <property type="protein sequence ID" value="GJT27293.1"/>
    <property type="molecule type" value="Genomic_DNA"/>
</dbReference>
<evidence type="ECO:0000313" key="2">
    <source>
        <dbReference type="EMBL" id="GJT27293.1"/>
    </source>
</evidence>
<protein>
    <recommendedName>
        <fullName evidence="4">CCHC-type domain-containing protein</fullName>
    </recommendedName>
</protein>
<feature type="region of interest" description="Disordered" evidence="1">
    <location>
        <begin position="111"/>
        <end position="141"/>
    </location>
</feature>
<evidence type="ECO:0000256" key="1">
    <source>
        <dbReference type="SAM" id="MobiDB-lite"/>
    </source>
</evidence>
<reference evidence="2" key="2">
    <citation type="submission" date="2022-01" db="EMBL/GenBank/DDBJ databases">
        <authorList>
            <person name="Yamashiro T."/>
            <person name="Shiraishi A."/>
            <person name="Satake H."/>
            <person name="Nakayama K."/>
        </authorList>
    </citation>
    <scope>NUCLEOTIDE SEQUENCE</scope>
</reference>
<feature type="compositionally biased region" description="Polar residues" evidence="1">
    <location>
        <begin position="38"/>
        <end position="48"/>
    </location>
</feature>
<evidence type="ECO:0000313" key="3">
    <source>
        <dbReference type="Proteomes" id="UP001151760"/>
    </source>
</evidence>
<reference evidence="2" key="1">
    <citation type="journal article" date="2022" name="Int. J. Mol. Sci.">
        <title>Draft Genome of Tanacetum Coccineum: Genomic Comparison of Closely Related Tanacetum-Family Plants.</title>
        <authorList>
            <person name="Yamashiro T."/>
            <person name="Shiraishi A."/>
            <person name="Nakayama K."/>
            <person name="Satake H."/>
        </authorList>
    </citation>
    <scope>NUCLEOTIDE SEQUENCE</scope>
</reference>
<organism evidence="2 3">
    <name type="scientific">Tanacetum coccineum</name>
    <dbReference type="NCBI Taxonomy" id="301880"/>
    <lineage>
        <taxon>Eukaryota</taxon>
        <taxon>Viridiplantae</taxon>
        <taxon>Streptophyta</taxon>
        <taxon>Embryophyta</taxon>
        <taxon>Tracheophyta</taxon>
        <taxon>Spermatophyta</taxon>
        <taxon>Magnoliopsida</taxon>
        <taxon>eudicotyledons</taxon>
        <taxon>Gunneridae</taxon>
        <taxon>Pentapetalae</taxon>
        <taxon>asterids</taxon>
        <taxon>campanulids</taxon>
        <taxon>Asterales</taxon>
        <taxon>Asteraceae</taxon>
        <taxon>Asteroideae</taxon>
        <taxon>Anthemideae</taxon>
        <taxon>Anthemidinae</taxon>
        <taxon>Tanacetum</taxon>
    </lineage>
</organism>
<feature type="region of interest" description="Disordered" evidence="1">
    <location>
        <begin position="7"/>
        <end position="67"/>
    </location>
</feature>
<sequence length="345" mass="38763">MCFIREADNSDMSITSSNLHKSSEAEDSTLPNHDTDEVPSNKSQRNTTDPSAVVSDSLASDYDSADESSVCTNPLLLLKKLDCAEPGSGPKTVKSILKSKSTFKAETLKGITLNKPSSAPARGNKSSSASKTNSAPAGKLKNVKVEDDPPLAMVIKELNELKLQISKKNSSYSRNKNTQQVHLNVLQNKYKTQFKMNYEPCRQNNHLFENCYEVLFCKKCKRNNHRTCDHAELMFSIHTNQHHTGQGESSSRSRPSRPLVSFPSCIHCGYNNHHSDDCLYYPTCKICRSYDHNAHDHNKIISQRRGINPRNPQHLTKNYETYYVSAGHVLVPADRDSRILLDCYL</sequence>
<feature type="compositionally biased region" description="Low complexity" evidence="1">
    <location>
        <begin position="124"/>
        <end position="135"/>
    </location>
</feature>
<dbReference type="Proteomes" id="UP001151760">
    <property type="component" value="Unassembled WGS sequence"/>
</dbReference>
<gene>
    <name evidence="2" type="ORF">Tco_0907568</name>
</gene>
<keyword evidence="3" id="KW-1185">Reference proteome</keyword>
<comment type="caution">
    <text evidence="2">The sequence shown here is derived from an EMBL/GenBank/DDBJ whole genome shotgun (WGS) entry which is preliminary data.</text>
</comment>
<proteinExistence type="predicted"/>
<feature type="compositionally biased region" description="Low complexity" evidence="1">
    <location>
        <begin position="49"/>
        <end position="67"/>
    </location>
</feature>
<evidence type="ECO:0008006" key="4">
    <source>
        <dbReference type="Google" id="ProtNLM"/>
    </source>
</evidence>